<dbReference type="EMBL" id="MG973030">
    <property type="protein sequence ID" value="AVO22945.1"/>
    <property type="molecule type" value="Genomic_DNA"/>
</dbReference>
<sequence length="411" mass="47630">MKDKPRDIPYCAVRREKIEAAVPELDMTILSYAYEWMRDRYDIHVKKDVQRLPAPWTDNPILRQVKFCNVRREHDRQSLNLINNIIKNDKLTLADKMFNCVLFRMFNLWDPILAMGGPWTIKEFAGIDLDEARGSLVLHEQVGGKVFTNAFNTGGLKQCLAFPELVVNHKEQRFGGMMVDLRKRTSVQKGSEDWITVQMDYKEAKKLAESDPDGYEIEGWEPYMPMRVIRSLRAFVNKYPTYFEDLLCLYSPDQVYLKMYNDIEGLGPFLAYQIWVDFTYIEEYPFSENHFTISGPGCRAGIDLLFKNKAGMTHDECIFWLRDNQDEVFGTMGYVRDLFWHAEEPHDQAMNVMQLENMFCELQKYTRCKQAVSEGKKPRGKVGYDGQAKDVKVAVSGGSKSLTSLFGGLKK</sequence>
<feature type="domain" description="5-hmdU DNA kinase helical" evidence="1">
    <location>
        <begin position="30"/>
        <end position="370"/>
    </location>
</feature>
<reference evidence="2 3" key="1">
    <citation type="submission" date="2018-02" db="EMBL/GenBank/DDBJ databases">
        <title>Complete Genome Sequences of Erwinia amylovora Phages vB_EamP-S2 and vB_EamM-Bue1.</title>
        <authorList>
            <person name="Knecht L.E."/>
        </authorList>
    </citation>
    <scope>NUCLEOTIDE SEQUENCE [LARGE SCALE GENOMIC DNA]</scope>
</reference>
<keyword evidence="3" id="KW-1185">Reference proteome</keyword>
<dbReference type="KEGG" id="vg:55607900"/>
<accession>A0A2P1JUB5</accession>
<evidence type="ECO:0000313" key="3">
    <source>
        <dbReference type="Proteomes" id="UP000242372"/>
    </source>
</evidence>
<proteinExistence type="predicted"/>
<dbReference type="InterPro" id="IPR040684">
    <property type="entry name" value="HMUDK_hel"/>
</dbReference>
<organism evidence="2 3">
    <name type="scientific">Erwinia phage vB_EamM-Bue1</name>
    <dbReference type="NCBI Taxonomy" id="2099338"/>
    <lineage>
        <taxon>Viruses</taxon>
        <taxon>Duplodnaviria</taxon>
        <taxon>Heunggongvirae</taxon>
        <taxon>Uroviricota</taxon>
        <taxon>Caudoviricetes</taxon>
        <taxon>Pantevenvirales</taxon>
        <taxon>Ackermannviridae</taxon>
        <taxon>Nezavisimistyvirus</taxon>
        <taxon>Nezavisimistyvirus bue1</taxon>
    </lineage>
</organism>
<evidence type="ECO:0000259" key="1">
    <source>
        <dbReference type="Pfam" id="PF18723"/>
    </source>
</evidence>
<evidence type="ECO:0000313" key="2">
    <source>
        <dbReference type="EMBL" id="AVO22945.1"/>
    </source>
</evidence>
<dbReference type="GeneID" id="55607900"/>
<dbReference type="Proteomes" id="UP000242372">
    <property type="component" value="Segment"/>
</dbReference>
<dbReference type="RefSeq" id="YP_009837707.1">
    <property type="nucleotide sequence ID" value="NC_048702.1"/>
</dbReference>
<name>A0A2P1JUB5_9CAUD</name>
<dbReference type="Pfam" id="PF18723">
    <property type="entry name" value="HMUDK_hel"/>
    <property type="match status" value="1"/>
</dbReference>
<protein>
    <recommendedName>
        <fullName evidence="1">5-hmdU DNA kinase helical domain-containing protein</fullName>
    </recommendedName>
</protein>